<keyword evidence="2" id="KW-1185">Reference proteome</keyword>
<evidence type="ECO:0000313" key="1">
    <source>
        <dbReference type="EMBL" id="AUO19750.1"/>
    </source>
</evidence>
<proteinExistence type="predicted"/>
<organism evidence="1 2">
    <name type="scientific">Monoglobus pectinilyticus</name>
    <dbReference type="NCBI Taxonomy" id="1981510"/>
    <lineage>
        <taxon>Bacteria</taxon>
        <taxon>Bacillati</taxon>
        <taxon>Bacillota</taxon>
        <taxon>Clostridia</taxon>
        <taxon>Monoglobales</taxon>
        <taxon>Monoglobaceae</taxon>
        <taxon>Monoglobus</taxon>
    </lineage>
</organism>
<protein>
    <submittedName>
        <fullName evidence="1">Uncharacterized protein</fullName>
    </submittedName>
</protein>
<gene>
    <name evidence="1" type="ORF">B9O19_01593</name>
</gene>
<dbReference type="GeneID" id="98063692"/>
<dbReference type="EMBL" id="CP020991">
    <property type="protein sequence ID" value="AUO19750.1"/>
    <property type="molecule type" value="Genomic_DNA"/>
</dbReference>
<dbReference type="AlphaFoldDB" id="A0A2K9P3F1"/>
<dbReference type="Proteomes" id="UP000235589">
    <property type="component" value="Chromosome"/>
</dbReference>
<sequence length="56" mass="6650">MINYKRAYFVMRKDIEKAIEQIRNGQISEADARLQFSLIKTGEMYDICMNDETENN</sequence>
<name>A0A2K9P3F1_9FIRM</name>
<reference evidence="1 2" key="1">
    <citation type="submission" date="2017-04" db="EMBL/GenBank/DDBJ databases">
        <title>Monoglobus pectinilyticus 14 draft genome.</title>
        <authorList>
            <person name="Kim C."/>
            <person name="Rosendale D.I."/>
            <person name="Kelly W.J."/>
            <person name="Tannock G.W."/>
            <person name="Patchett M.L."/>
            <person name="Jordens J.Z."/>
        </authorList>
    </citation>
    <scope>NUCLEOTIDE SEQUENCE [LARGE SCALE GENOMIC DNA]</scope>
    <source>
        <strain evidence="1 2">14</strain>
    </source>
</reference>
<dbReference type="RefSeq" id="WP_158648954.1">
    <property type="nucleotide sequence ID" value="NZ_CP020991.1"/>
</dbReference>
<dbReference type="KEGG" id="mpec:B9O19_01593"/>
<evidence type="ECO:0000313" key="2">
    <source>
        <dbReference type="Proteomes" id="UP000235589"/>
    </source>
</evidence>
<accession>A0A2K9P3F1</accession>